<name>A0A3M8SXK6_9GAMM</name>
<gene>
    <name evidence="3" type="ORF">EER27_01305</name>
</gene>
<comment type="caution">
    <text evidence="3">The sequence shown here is derived from an EMBL/GenBank/DDBJ whole genome shotgun (WGS) entry which is preliminary data.</text>
</comment>
<feature type="domain" description="DUF2272" evidence="2">
    <location>
        <begin position="241"/>
        <end position="385"/>
    </location>
</feature>
<evidence type="ECO:0000313" key="4">
    <source>
        <dbReference type="Proteomes" id="UP000267049"/>
    </source>
</evidence>
<proteinExistence type="predicted"/>
<feature type="region of interest" description="Disordered" evidence="1">
    <location>
        <begin position="1"/>
        <end position="24"/>
    </location>
</feature>
<reference evidence="3 4" key="1">
    <citation type="submission" date="2018-11" db="EMBL/GenBank/DDBJ databases">
        <title>Lysobacter cryohumiis sp. nov., isolated from soil in the Tianshan Mountains, Xinjiang, China.</title>
        <authorList>
            <person name="Luo Y."/>
            <person name="Sheng H."/>
        </authorList>
    </citation>
    <scope>NUCLEOTIDE SEQUENCE [LARGE SCALE GENOMIC DNA]</scope>
    <source>
        <strain evidence="3 4">ZS60</strain>
    </source>
</reference>
<dbReference type="EMBL" id="RIBS01000001">
    <property type="protein sequence ID" value="RNF86101.1"/>
    <property type="molecule type" value="Genomic_DNA"/>
</dbReference>
<dbReference type="Pfam" id="PF10030">
    <property type="entry name" value="DUF2272"/>
    <property type="match status" value="1"/>
</dbReference>
<dbReference type="AlphaFoldDB" id="A0A3M8SXK6"/>
<evidence type="ECO:0000259" key="2">
    <source>
        <dbReference type="Pfam" id="PF10030"/>
    </source>
</evidence>
<organism evidence="3 4">
    <name type="scientific">Montanilutibacter psychrotolerans</name>
    <dbReference type="NCBI Taxonomy" id="1327343"/>
    <lineage>
        <taxon>Bacteria</taxon>
        <taxon>Pseudomonadati</taxon>
        <taxon>Pseudomonadota</taxon>
        <taxon>Gammaproteobacteria</taxon>
        <taxon>Lysobacterales</taxon>
        <taxon>Lysobacteraceae</taxon>
        <taxon>Montanilutibacter</taxon>
    </lineage>
</organism>
<accession>A0A3M8SXK6</accession>
<evidence type="ECO:0000313" key="3">
    <source>
        <dbReference type="EMBL" id="RNF86101.1"/>
    </source>
</evidence>
<protein>
    <submittedName>
        <fullName evidence="3">DUF2272 domain-containing protein</fullName>
    </submittedName>
</protein>
<dbReference type="Proteomes" id="UP000267049">
    <property type="component" value="Unassembled WGS sequence"/>
</dbReference>
<evidence type="ECO:0000256" key="1">
    <source>
        <dbReference type="SAM" id="MobiDB-lite"/>
    </source>
</evidence>
<feature type="region of interest" description="Disordered" evidence="1">
    <location>
        <begin position="412"/>
        <end position="457"/>
    </location>
</feature>
<dbReference type="InterPro" id="IPR019262">
    <property type="entry name" value="DUF2272"/>
</dbReference>
<feature type="compositionally biased region" description="Low complexity" evidence="1">
    <location>
        <begin position="426"/>
        <end position="449"/>
    </location>
</feature>
<feature type="compositionally biased region" description="Basic residues" evidence="1">
    <location>
        <begin position="1"/>
        <end position="11"/>
    </location>
</feature>
<keyword evidence="4" id="KW-1185">Reference proteome</keyword>
<sequence length="457" mass="48767">MRAARLHRKRRDASNGDSDPCKGNAMRPESTAVWLLCLALPMAAPPAAAQSGAYVYTAPVDYNRTIPRYPRPPGFADPARRVVLDRGNALPVQLASDAWTFEPLYRRTANGDFVPVSAPGWRALNLSCPSQPVPGGNARARMIDLAVAEWAWFGLPVLDLSMGEVTAVPRGTAADPFEILDTRRNFAIGPRVARRALRLGLMEDDPEVGATIAGYWAASGGDGALRVQSLLNLGSRDAGWAVPWSAAFVSWLACESGMSQQAFRRSGSHYEYVRAAVHARDGQDPYHAYLAYNLDETLPEPGDLLCTARSGSHYRSIADVRNNGAGAMHCDLVVKSDPAHHRLYGIGGNVAQAVTLSVIATDGQGRPLADGELAGANHWFAVLKLRDPGGATHDLDDSPSMLALFQEHRRYAASTGSPAPGPLPAAAPTDTTPDAVAPASTTPPTATSKPTRRRGGR</sequence>